<dbReference type="EMBL" id="AYTS01000103">
    <property type="protein sequence ID" value="OOP56051.1"/>
    <property type="molecule type" value="Genomic_DNA"/>
</dbReference>
<sequence>MSQAQNYPNTFQKKCVFIQTLNILVLFKKLQLNGHSFSWFVFWYAHGNKTTPLFPPHRLIDTFIIFNPVCLSTLVPLRSIKGWLASLIAKNELISFFNCCLLTLPTDEPEYVNRN</sequence>
<name>A0A1V4ASP0_9BACT</name>
<gene>
    <name evidence="1" type="ORF">AYP45_11140</name>
</gene>
<comment type="caution">
    <text evidence="1">The sequence shown here is derived from an EMBL/GenBank/DDBJ whole genome shotgun (WGS) entry which is preliminary data.</text>
</comment>
<reference evidence="1 2" key="1">
    <citation type="journal article" date="2017" name="Water Res.">
        <title>Discovery and metagenomic analysis of an anammox bacterial enrichment related to Candidatus "Brocadia caroliniensis" in a full-scale glycerol-fed nitritation-denitritation separate centrate treatment process.</title>
        <authorList>
            <person name="Park H."/>
            <person name="Brotto A.C."/>
            <person name="van Loosdrecht M.C."/>
            <person name="Chandran K."/>
        </authorList>
    </citation>
    <scope>NUCLEOTIDE SEQUENCE [LARGE SCALE GENOMIC DNA]</scope>
    <source>
        <strain evidence="1">26THWARD</strain>
    </source>
</reference>
<protein>
    <submittedName>
        <fullName evidence="1">Uncharacterized protein</fullName>
    </submittedName>
</protein>
<dbReference type="Proteomes" id="UP000189681">
    <property type="component" value="Unassembled WGS sequence"/>
</dbReference>
<accession>A0A1V4ASP0</accession>
<dbReference type="AlphaFoldDB" id="A0A1V4ASP0"/>
<evidence type="ECO:0000313" key="2">
    <source>
        <dbReference type="Proteomes" id="UP000189681"/>
    </source>
</evidence>
<evidence type="ECO:0000313" key="1">
    <source>
        <dbReference type="EMBL" id="OOP56051.1"/>
    </source>
</evidence>
<organism evidence="1 2">
    <name type="scientific">Candidatus Brocadia carolinensis</name>
    <dbReference type="NCBI Taxonomy" id="1004156"/>
    <lineage>
        <taxon>Bacteria</taxon>
        <taxon>Pseudomonadati</taxon>
        <taxon>Planctomycetota</taxon>
        <taxon>Candidatus Brocadiia</taxon>
        <taxon>Candidatus Brocadiales</taxon>
        <taxon>Candidatus Brocadiaceae</taxon>
        <taxon>Candidatus Brocadia</taxon>
    </lineage>
</organism>
<proteinExistence type="predicted"/>